<evidence type="ECO:0000313" key="10">
    <source>
        <dbReference type="Proteomes" id="UP000492821"/>
    </source>
</evidence>
<evidence type="ECO:0000313" key="11">
    <source>
        <dbReference type="WBParaSite" id="Pan_g3158.t1"/>
    </source>
</evidence>
<evidence type="ECO:0000256" key="1">
    <source>
        <dbReference type="ARBA" id="ARBA00004141"/>
    </source>
</evidence>
<feature type="transmembrane region" description="Helical" evidence="8">
    <location>
        <begin position="413"/>
        <end position="433"/>
    </location>
</feature>
<feature type="compositionally biased region" description="Polar residues" evidence="7">
    <location>
        <begin position="81"/>
        <end position="91"/>
    </location>
</feature>
<dbReference type="PANTHER" id="PTHR16189:SF0">
    <property type="entry name" value="TRANSMEMBRANE PROTEIN 104"/>
    <property type="match status" value="1"/>
</dbReference>
<feature type="region of interest" description="Disordered" evidence="7">
    <location>
        <begin position="81"/>
        <end position="100"/>
    </location>
</feature>
<feature type="domain" description="Amino acid transporter transmembrane" evidence="9">
    <location>
        <begin position="14"/>
        <end position="481"/>
    </location>
</feature>
<keyword evidence="4 8" id="KW-0472">Membrane</keyword>
<feature type="transmembrane region" description="Helical" evidence="8">
    <location>
        <begin position="292"/>
        <end position="313"/>
    </location>
</feature>
<evidence type="ECO:0000256" key="3">
    <source>
        <dbReference type="ARBA" id="ARBA00022989"/>
    </source>
</evidence>
<feature type="transmembrane region" description="Helical" evidence="8">
    <location>
        <begin position="333"/>
        <end position="359"/>
    </location>
</feature>
<keyword evidence="3 8" id="KW-1133">Transmembrane helix</keyword>
<keyword evidence="5" id="KW-0325">Glycoprotein</keyword>
<comment type="similarity">
    <text evidence="6">Belongs to the TMEM104 family.</text>
</comment>
<reference evidence="11" key="2">
    <citation type="submission" date="2020-10" db="UniProtKB">
        <authorList>
            <consortium name="WormBaseParasite"/>
        </authorList>
    </citation>
    <scope>IDENTIFICATION</scope>
</reference>
<dbReference type="Pfam" id="PF01490">
    <property type="entry name" value="Aa_trans"/>
    <property type="match status" value="1"/>
</dbReference>
<dbReference type="WBParaSite" id="Pan_g3158.t1">
    <property type="protein sequence ID" value="Pan_g3158.t1"/>
    <property type="gene ID" value="Pan_g3158"/>
</dbReference>
<feature type="transmembrane region" description="Helical" evidence="8">
    <location>
        <begin position="453"/>
        <end position="471"/>
    </location>
</feature>
<protein>
    <submittedName>
        <fullName evidence="11">Aa_trans domain-containing protein</fullName>
    </submittedName>
</protein>
<name>A0A7E4VV90_PANRE</name>
<feature type="transmembrane region" description="Helical" evidence="8">
    <location>
        <begin position="491"/>
        <end position="512"/>
    </location>
</feature>
<keyword evidence="2 8" id="KW-0812">Transmembrane</keyword>
<evidence type="ECO:0000256" key="2">
    <source>
        <dbReference type="ARBA" id="ARBA00022692"/>
    </source>
</evidence>
<feature type="transmembrane region" description="Helical" evidence="8">
    <location>
        <begin position="254"/>
        <end position="271"/>
    </location>
</feature>
<comment type="subcellular location">
    <subcellularLocation>
        <location evidence="1">Membrane</location>
        <topology evidence="1">Multi-pass membrane protein</topology>
    </subcellularLocation>
</comment>
<dbReference type="PANTHER" id="PTHR16189">
    <property type="entry name" value="TRANSMEMBRANE PROTEIN 104-RELATED"/>
    <property type="match status" value="1"/>
</dbReference>
<evidence type="ECO:0000256" key="8">
    <source>
        <dbReference type="SAM" id="Phobius"/>
    </source>
</evidence>
<evidence type="ECO:0000259" key="9">
    <source>
        <dbReference type="Pfam" id="PF01490"/>
    </source>
</evidence>
<evidence type="ECO:0000256" key="7">
    <source>
        <dbReference type="SAM" id="MobiDB-lite"/>
    </source>
</evidence>
<evidence type="ECO:0000256" key="5">
    <source>
        <dbReference type="ARBA" id="ARBA00023180"/>
    </source>
</evidence>
<reference evidence="10" key="1">
    <citation type="journal article" date="2013" name="Genetics">
        <title>The draft genome and transcriptome of Panagrellus redivivus are shaped by the harsh demands of a free-living lifestyle.</title>
        <authorList>
            <person name="Srinivasan J."/>
            <person name="Dillman A.R."/>
            <person name="Macchietto M.G."/>
            <person name="Heikkinen L."/>
            <person name="Lakso M."/>
            <person name="Fracchia K.M."/>
            <person name="Antoshechkin I."/>
            <person name="Mortazavi A."/>
            <person name="Wong G."/>
            <person name="Sternberg P.W."/>
        </authorList>
    </citation>
    <scope>NUCLEOTIDE SEQUENCE [LARGE SCALE GENOMIC DNA]</scope>
    <source>
        <strain evidence="10">MT8872</strain>
    </source>
</reference>
<accession>A0A7E4VV90</accession>
<keyword evidence="10" id="KW-1185">Reference proteome</keyword>
<evidence type="ECO:0000256" key="6">
    <source>
        <dbReference type="ARBA" id="ARBA00038166"/>
    </source>
</evidence>
<feature type="transmembrane region" description="Helical" evidence="8">
    <location>
        <begin position="40"/>
        <end position="65"/>
    </location>
</feature>
<feature type="transmembrane region" description="Helical" evidence="8">
    <location>
        <begin position="191"/>
        <end position="211"/>
    </location>
</feature>
<organism evidence="10 11">
    <name type="scientific">Panagrellus redivivus</name>
    <name type="common">Microworm</name>
    <dbReference type="NCBI Taxonomy" id="6233"/>
    <lineage>
        <taxon>Eukaryota</taxon>
        <taxon>Metazoa</taxon>
        <taxon>Ecdysozoa</taxon>
        <taxon>Nematoda</taxon>
        <taxon>Chromadorea</taxon>
        <taxon>Rhabditida</taxon>
        <taxon>Tylenchina</taxon>
        <taxon>Panagrolaimomorpha</taxon>
        <taxon>Panagrolaimoidea</taxon>
        <taxon>Panagrolaimidae</taxon>
        <taxon>Panagrellus</taxon>
    </lineage>
</organism>
<dbReference type="Proteomes" id="UP000492821">
    <property type="component" value="Unassembled WGS sequence"/>
</dbReference>
<dbReference type="GO" id="GO:0016020">
    <property type="term" value="C:membrane"/>
    <property type="evidence" value="ECO:0007669"/>
    <property type="project" value="UniProtKB-SubCell"/>
</dbReference>
<proteinExistence type="inferred from homology"/>
<feature type="transmembrane region" description="Helical" evidence="8">
    <location>
        <begin position="223"/>
        <end position="242"/>
    </location>
</feature>
<feature type="transmembrane region" description="Helical" evidence="8">
    <location>
        <begin position="12"/>
        <end position="34"/>
    </location>
</feature>
<feature type="transmembrane region" description="Helical" evidence="8">
    <location>
        <begin position="124"/>
        <end position="145"/>
    </location>
</feature>
<dbReference type="AlphaFoldDB" id="A0A7E4VV90"/>
<dbReference type="InterPro" id="IPR013057">
    <property type="entry name" value="AA_transpt_TM"/>
</dbReference>
<sequence length="515" mass="56377">MPSSFDDGSGQTFSTTVGLLYVFNLIVGTGALALPKAFQTSGYVLGSVLLAISAFVSYMCATFIVEAMSVSNAILKLENTSGRNSRSSNHGDSGDEGDDASIQQYGKQKRSFEITKRVELSEMAYLLLGKVGVILTYIILTMYLFGDLAIYSTTVPKSLMNILCESPNTTEINGQLPCYESHLNDLSRMTVYRVCVVIFASACLPLVLIGMARTKYIQLATTVSRWTAFLLMIALASIQLIQKGPEARPPAANIHGFGSLFGVAIYAFMCHHSIPGLLTPIRNKNNFNYKLIGVYVVIFAFYCTLSITGSFAFHTVQDVYTLNFFHDDTSLLYGLIDHFLVLFPVFTLTSSYIIVAITLSNNIRVLISMVTGEQSTNVDNTESEALLDSGSEDASTIPLRQLTTPSPAVETGFLNFAILYLVPFVAILLPTMLSLFKDDVLILASVTGSYPGVGVQFVIPSLLVIGARRYVKKNLHSQVPQTLRSPFSHGFWPFATLGWALFVVVMVTVHFLHFG</sequence>
<evidence type="ECO:0000256" key="4">
    <source>
        <dbReference type="ARBA" id="ARBA00023136"/>
    </source>
</evidence>